<dbReference type="GO" id="GO:0031085">
    <property type="term" value="C:BLOC-3 complex"/>
    <property type="evidence" value="ECO:0007669"/>
    <property type="project" value="TreeGrafter"/>
</dbReference>
<dbReference type="GO" id="GO:0031410">
    <property type="term" value="C:cytoplasmic vesicle"/>
    <property type="evidence" value="ECO:0007669"/>
    <property type="project" value="TreeGrafter"/>
</dbReference>
<proteinExistence type="predicted"/>
<dbReference type="InterPro" id="IPR043987">
    <property type="entry name" value="CCZ1/INTU/HSP4_longin_1"/>
</dbReference>
<evidence type="ECO:0000256" key="1">
    <source>
        <dbReference type="SAM" id="MobiDB-lite"/>
    </source>
</evidence>
<dbReference type="Pfam" id="PF19031">
    <property type="entry name" value="Intu_longin_1"/>
    <property type="match status" value="1"/>
</dbReference>
<dbReference type="GO" id="GO:0005085">
    <property type="term" value="F:guanyl-nucleotide exchange factor activity"/>
    <property type="evidence" value="ECO:0007669"/>
    <property type="project" value="TreeGrafter"/>
</dbReference>
<evidence type="ECO:0000259" key="2">
    <source>
        <dbReference type="Pfam" id="PF19031"/>
    </source>
</evidence>
<dbReference type="GO" id="GO:0005765">
    <property type="term" value="C:lysosomal membrane"/>
    <property type="evidence" value="ECO:0007669"/>
    <property type="project" value="TreeGrafter"/>
</dbReference>
<gene>
    <name evidence="3" type="ORF">PHYEVI_LOCUS4051</name>
</gene>
<name>A0A9P0DMF4_PHYSR</name>
<sequence>MAKNIQIFFVYDASKADASDSILYFYPDWVSGDQKGALCGQIVGTIQCARTLFARPDVITMQNGKFLVIETDNLYFVMGTDRNASDSFLRSVTENLHSLLKFFHVDAETLQTPSRDNPALKKLHDIFEGYLKTLNHHSANPFPQHPFSKSLNDIFIEAMQILECCKTIEFVLGGAIIHRNRVIATQLNTLLTQLLLLSATCNVQGPSITDQLPFNLSIDTQLYEVYISSGEYSNLLNDLKENDLFEHLHKGDLKKMAKKPIGKSSTTALLSAMQREQSLILTSVPEEGAATRPAGRKPRPRFLNLDNNAAPKKPPRPPAAVPPSASQLLVCNTPSQEQKKIVHFNPLLICTNECDKRKTSTAKNEFRSIEAVPFDRKSARYKTIADPLYPLFKPDGRLMSLHLHRTNRVPNTVPKCYEETAGRVDGVPNKGLLPSRSFFNCKFKAGKDNKNRQAMLGKPNFEFRCKKSSRISSTERDSNGTRRCLLFVWEHEDTVLTVLIRKEAGELKDVIESLGDVCARHASKLECKIRNKSHSRNVQQEKDANKFLVMDGTSARFRSIGSSDDEWRHLNHFRGDFDGSNVREVFVRCDETVLYGYSCGPMRAFYSETSSCQGGLPLPTDPLGVLQIKAKRRLEKDCAFVLL</sequence>
<dbReference type="OrthoDB" id="16754at2759"/>
<feature type="domain" description="CCZ1/INTU/HSP4 first Longin" evidence="2">
    <location>
        <begin position="6"/>
        <end position="104"/>
    </location>
</feature>
<dbReference type="EMBL" id="OU900107">
    <property type="protein sequence ID" value="CAH1165800.1"/>
    <property type="molecule type" value="Genomic_DNA"/>
</dbReference>
<dbReference type="GO" id="GO:0006605">
    <property type="term" value="P:protein targeting"/>
    <property type="evidence" value="ECO:0007669"/>
    <property type="project" value="TreeGrafter"/>
</dbReference>
<evidence type="ECO:0000313" key="3">
    <source>
        <dbReference type="EMBL" id="CAH1165800.1"/>
    </source>
</evidence>
<feature type="region of interest" description="Disordered" evidence="1">
    <location>
        <begin position="283"/>
        <end position="323"/>
    </location>
</feature>
<keyword evidence="4" id="KW-1185">Reference proteome</keyword>
<dbReference type="GO" id="GO:0016192">
    <property type="term" value="P:vesicle-mediated transport"/>
    <property type="evidence" value="ECO:0007669"/>
    <property type="project" value="InterPro"/>
</dbReference>
<dbReference type="PANTHER" id="PTHR14407">
    <property type="entry name" value="HERMANSKY-PUDLAK SYNDROME 4 PROTEIN LIGHT-EAR PROTEIN-RELATED"/>
    <property type="match status" value="1"/>
</dbReference>
<dbReference type="Proteomes" id="UP001153712">
    <property type="component" value="Chromosome 14"/>
</dbReference>
<dbReference type="InterPro" id="IPR026091">
    <property type="entry name" value="HPS4"/>
</dbReference>
<dbReference type="AlphaFoldDB" id="A0A9P0DMF4"/>
<protein>
    <recommendedName>
        <fullName evidence="2">CCZ1/INTU/HSP4 first Longin domain-containing protein</fullName>
    </recommendedName>
</protein>
<accession>A0A9P0DMF4</accession>
<reference evidence="3" key="1">
    <citation type="submission" date="2022-01" db="EMBL/GenBank/DDBJ databases">
        <authorList>
            <person name="King R."/>
        </authorList>
    </citation>
    <scope>NUCLEOTIDE SEQUENCE</scope>
</reference>
<dbReference type="GO" id="GO:0031267">
    <property type="term" value="F:small GTPase binding"/>
    <property type="evidence" value="ECO:0007669"/>
    <property type="project" value="TreeGrafter"/>
</dbReference>
<organism evidence="3 4">
    <name type="scientific">Phyllotreta striolata</name>
    <name type="common">Striped flea beetle</name>
    <name type="synonym">Crioceris striolata</name>
    <dbReference type="NCBI Taxonomy" id="444603"/>
    <lineage>
        <taxon>Eukaryota</taxon>
        <taxon>Metazoa</taxon>
        <taxon>Ecdysozoa</taxon>
        <taxon>Arthropoda</taxon>
        <taxon>Hexapoda</taxon>
        <taxon>Insecta</taxon>
        <taxon>Pterygota</taxon>
        <taxon>Neoptera</taxon>
        <taxon>Endopterygota</taxon>
        <taxon>Coleoptera</taxon>
        <taxon>Polyphaga</taxon>
        <taxon>Cucujiformia</taxon>
        <taxon>Chrysomeloidea</taxon>
        <taxon>Chrysomelidae</taxon>
        <taxon>Galerucinae</taxon>
        <taxon>Alticini</taxon>
        <taxon>Phyllotreta</taxon>
    </lineage>
</organism>
<evidence type="ECO:0000313" key="4">
    <source>
        <dbReference type="Proteomes" id="UP001153712"/>
    </source>
</evidence>
<dbReference type="PANTHER" id="PTHR14407:SF9">
    <property type="entry name" value="BLOC-3 COMPLEX MEMBER HPS4"/>
    <property type="match status" value="1"/>
</dbReference>